<proteinExistence type="predicted"/>
<evidence type="ECO:0000313" key="1">
    <source>
        <dbReference type="EMBL" id="KAG9456497.1"/>
    </source>
</evidence>
<organism evidence="1 2">
    <name type="scientific">Aristolochia fimbriata</name>
    <name type="common">White veined hardy Dutchman's pipe vine</name>
    <dbReference type="NCBI Taxonomy" id="158543"/>
    <lineage>
        <taxon>Eukaryota</taxon>
        <taxon>Viridiplantae</taxon>
        <taxon>Streptophyta</taxon>
        <taxon>Embryophyta</taxon>
        <taxon>Tracheophyta</taxon>
        <taxon>Spermatophyta</taxon>
        <taxon>Magnoliopsida</taxon>
        <taxon>Magnoliidae</taxon>
        <taxon>Piperales</taxon>
        <taxon>Aristolochiaceae</taxon>
        <taxon>Aristolochia</taxon>
    </lineage>
</organism>
<dbReference type="EMBL" id="JAINDJ010000002">
    <property type="protein sequence ID" value="KAG9456497.1"/>
    <property type="molecule type" value="Genomic_DNA"/>
</dbReference>
<accession>A0AAV7F9N6</accession>
<evidence type="ECO:0000313" key="2">
    <source>
        <dbReference type="Proteomes" id="UP000825729"/>
    </source>
</evidence>
<comment type="caution">
    <text evidence="1">The sequence shown here is derived from an EMBL/GenBank/DDBJ whole genome shotgun (WGS) entry which is preliminary data.</text>
</comment>
<reference evidence="1 2" key="1">
    <citation type="submission" date="2021-07" db="EMBL/GenBank/DDBJ databases">
        <title>The Aristolochia fimbriata genome: insights into angiosperm evolution, floral development and chemical biosynthesis.</title>
        <authorList>
            <person name="Jiao Y."/>
        </authorList>
    </citation>
    <scope>NUCLEOTIDE SEQUENCE [LARGE SCALE GENOMIC DNA]</scope>
    <source>
        <strain evidence="1">IBCAS-2021</strain>
        <tissue evidence="1">Leaf</tissue>
    </source>
</reference>
<name>A0AAV7F9N6_ARIFI</name>
<gene>
    <name evidence="1" type="ORF">H6P81_001005</name>
</gene>
<sequence>MADQARGIEFGLRGLEAKGCCSVRGRKKRIKEENLDASNDSRGKSASPVYQTRLPVLTAKNRRARTIYEAVQNISIAKPPKVIPIMSTNSGPQFDGASVNSLPYRNQEEFMPILLPPWKRSLEMETGMSNGFWELAEILANNLHASIYGGSSASDLGRSSSPICAHLLCRTVRLAHMEN</sequence>
<dbReference type="AlphaFoldDB" id="A0AAV7F9N6"/>
<keyword evidence="2" id="KW-1185">Reference proteome</keyword>
<protein>
    <submittedName>
        <fullName evidence="1">Uncharacterized protein</fullName>
    </submittedName>
</protein>
<dbReference type="Proteomes" id="UP000825729">
    <property type="component" value="Unassembled WGS sequence"/>
</dbReference>